<dbReference type="Gramene" id="Al_scaffold_0005_857">
    <property type="protein sequence ID" value="Al_scaffold_0005_857"/>
    <property type="gene ID" value="Al_scaffold_0005_857"/>
</dbReference>
<dbReference type="Proteomes" id="UP000008694">
    <property type="component" value="Unassembled WGS sequence"/>
</dbReference>
<sequence length="181" mass="20184">MFDLWTDRDGPQLFESVDDLPSARFFPKGVVHSVKPYGRLSSTSVVDGDSDGEVSEVKDEEIGKKLRGRRGRNRFGVMGIERGEGGKRRIENRVNGGRLRNGKSSQCAYEKSSVLGKQISVQTEVAGICSRAAKGEEKRKEVVAEESDGEEYGGLYMSCHERVPYSVLFHKLQMTFVLIFS</sequence>
<name>D7LNW8_ARALL</name>
<protein>
    <submittedName>
        <fullName evidence="1">Predicted protein</fullName>
    </submittedName>
</protein>
<dbReference type="HOGENOM" id="CLU_1490992_0_0_1"/>
<dbReference type="STRING" id="81972.D7LNW8"/>
<dbReference type="PANTHER" id="PTHR37724">
    <property type="entry name" value="OS02G0564300 PROTEIN"/>
    <property type="match status" value="1"/>
</dbReference>
<dbReference type="EMBL" id="GL348717">
    <property type="protein sequence ID" value="EFH51768.1"/>
    <property type="molecule type" value="Genomic_DNA"/>
</dbReference>
<dbReference type="AlphaFoldDB" id="D7LNW8"/>
<evidence type="ECO:0000313" key="1">
    <source>
        <dbReference type="EMBL" id="EFH51768.1"/>
    </source>
</evidence>
<proteinExistence type="predicted"/>
<evidence type="ECO:0000313" key="2">
    <source>
        <dbReference type="Proteomes" id="UP000008694"/>
    </source>
</evidence>
<accession>D7LNW8</accession>
<dbReference type="eggNOG" id="KOG0342">
    <property type="taxonomic scope" value="Eukaryota"/>
</dbReference>
<gene>
    <name evidence="1" type="ORF">ARALYDRAFT_664822</name>
</gene>
<organism evidence="2">
    <name type="scientific">Arabidopsis lyrata subsp. lyrata</name>
    <name type="common">Lyre-leaved rock-cress</name>
    <dbReference type="NCBI Taxonomy" id="81972"/>
    <lineage>
        <taxon>Eukaryota</taxon>
        <taxon>Viridiplantae</taxon>
        <taxon>Streptophyta</taxon>
        <taxon>Embryophyta</taxon>
        <taxon>Tracheophyta</taxon>
        <taxon>Spermatophyta</taxon>
        <taxon>Magnoliopsida</taxon>
        <taxon>eudicotyledons</taxon>
        <taxon>Gunneridae</taxon>
        <taxon>Pentapetalae</taxon>
        <taxon>rosids</taxon>
        <taxon>malvids</taxon>
        <taxon>Brassicales</taxon>
        <taxon>Brassicaceae</taxon>
        <taxon>Camelineae</taxon>
        <taxon>Arabidopsis</taxon>
    </lineage>
</organism>
<reference evidence="2" key="1">
    <citation type="journal article" date="2011" name="Nat. Genet.">
        <title>The Arabidopsis lyrata genome sequence and the basis of rapid genome size change.</title>
        <authorList>
            <person name="Hu T.T."/>
            <person name="Pattyn P."/>
            <person name="Bakker E.G."/>
            <person name="Cao J."/>
            <person name="Cheng J.-F."/>
            <person name="Clark R.M."/>
            <person name="Fahlgren N."/>
            <person name="Fawcett J.A."/>
            <person name="Grimwood J."/>
            <person name="Gundlach H."/>
            <person name="Haberer G."/>
            <person name="Hollister J.D."/>
            <person name="Ossowski S."/>
            <person name="Ottilar R.P."/>
            <person name="Salamov A.A."/>
            <person name="Schneeberger K."/>
            <person name="Spannagl M."/>
            <person name="Wang X."/>
            <person name="Yang L."/>
            <person name="Nasrallah M.E."/>
            <person name="Bergelson J."/>
            <person name="Carrington J.C."/>
            <person name="Gaut B.S."/>
            <person name="Schmutz J."/>
            <person name="Mayer K.F.X."/>
            <person name="Van de Peer Y."/>
            <person name="Grigoriev I.V."/>
            <person name="Nordborg M."/>
            <person name="Weigel D."/>
            <person name="Guo Y.-L."/>
        </authorList>
    </citation>
    <scope>NUCLEOTIDE SEQUENCE [LARGE SCALE GENOMIC DNA]</scope>
    <source>
        <strain evidence="2">cv. MN47</strain>
    </source>
</reference>
<dbReference type="PANTHER" id="PTHR37724:SF1">
    <property type="entry name" value="OS02G0564300 PROTEIN"/>
    <property type="match status" value="1"/>
</dbReference>
<keyword evidence="2" id="KW-1185">Reference proteome</keyword>